<sequence length="59" mass="6755">DNIINTPEEFCPYIPSLNTLHRTINCVRQVDSLPQPQHITELNMPESLKSTLNGNFVFN</sequence>
<comment type="caution">
    <text evidence="1">The sequence shown here is derived from an EMBL/GenBank/DDBJ whole genome shotgun (WGS) entry which is preliminary data.</text>
</comment>
<dbReference type="AlphaFoldDB" id="A0A9N9JV90"/>
<evidence type="ECO:0000313" key="1">
    <source>
        <dbReference type="EMBL" id="CAG8795172.1"/>
    </source>
</evidence>
<name>A0A9N9JV90_9GLOM</name>
<accession>A0A9N9JV90</accession>
<dbReference type="EMBL" id="CAJVPY010030225">
    <property type="protein sequence ID" value="CAG8795172.1"/>
    <property type="molecule type" value="Genomic_DNA"/>
</dbReference>
<organism evidence="1 2">
    <name type="scientific">Dentiscutata erythropus</name>
    <dbReference type="NCBI Taxonomy" id="1348616"/>
    <lineage>
        <taxon>Eukaryota</taxon>
        <taxon>Fungi</taxon>
        <taxon>Fungi incertae sedis</taxon>
        <taxon>Mucoromycota</taxon>
        <taxon>Glomeromycotina</taxon>
        <taxon>Glomeromycetes</taxon>
        <taxon>Diversisporales</taxon>
        <taxon>Gigasporaceae</taxon>
        <taxon>Dentiscutata</taxon>
    </lineage>
</organism>
<keyword evidence="2" id="KW-1185">Reference proteome</keyword>
<evidence type="ECO:0000313" key="2">
    <source>
        <dbReference type="Proteomes" id="UP000789405"/>
    </source>
</evidence>
<reference evidence="1" key="1">
    <citation type="submission" date="2021-06" db="EMBL/GenBank/DDBJ databases">
        <authorList>
            <person name="Kallberg Y."/>
            <person name="Tangrot J."/>
            <person name="Rosling A."/>
        </authorList>
    </citation>
    <scope>NUCLEOTIDE SEQUENCE</scope>
    <source>
        <strain evidence="1">MA453B</strain>
    </source>
</reference>
<gene>
    <name evidence="1" type="ORF">DERYTH_LOCUS22221</name>
</gene>
<dbReference type="OrthoDB" id="2443635at2759"/>
<dbReference type="Proteomes" id="UP000789405">
    <property type="component" value="Unassembled WGS sequence"/>
</dbReference>
<feature type="non-terminal residue" evidence="1">
    <location>
        <position position="1"/>
    </location>
</feature>
<protein>
    <submittedName>
        <fullName evidence="1">12005_t:CDS:1</fullName>
    </submittedName>
</protein>
<proteinExistence type="predicted"/>